<reference evidence="3 4" key="1">
    <citation type="journal article" date="2010" name="J. Bacteriol.">
        <title>Genome sequences of Oceanicola granulosus HTCC2516(T) and Oceanicola batsensis HTCC2597(TDelta).</title>
        <authorList>
            <person name="Thrash J.C."/>
            <person name="Cho J.C."/>
            <person name="Vergin K.L."/>
            <person name="Giovannoni S.J."/>
        </authorList>
    </citation>
    <scope>NUCLEOTIDE SEQUENCE [LARGE SCALE GENOMIC DNA]</scope>
    <source>
        <strain evidence="4">ATCC BAA-863 / DSM 15984 / KCTC 12145 / HTCC2597</strain>
    </source>
</reference>
<accession>A3TX31</accession>
<evidence type="ECO:0000256" key="1">
    <source>
        <dbReference type="SAM" id="MobiDB-lite"/>
    </source>
</evidence>
<dbReference type="HOGENOM" id="CLU_113305_0_0_5"/>
<feature type="chain" id="PRO_5002660164" evidence="2">
    <location>
        <begin position="20"/>
        <end position="200"/>
    </location>
</feature>
<evidence type="ECO:0000256" key="2">
    <source>
        <dbReference type="SAM" id="SignalP"/>
    </source>
</evidence>
<dbReference type="AlphaFoldDB" id="A3TX31"/>
<name>A3TX31_PSEBH</name>
<feature type="compositionally biased region" description="Low complexity" evidence="1">
    <location>
        <begin position="47"/>
        <end position="77"/>
    </location>
</feature>
<feature type="signal peptide" evidence="2">
    <location>
        <begin position="1"/>
        <end position="19"/>
    </location>
</feature>
<dbReference type="RefSeq" id="WP_009804691.1">
    <property type="nucleotide sequence ID" value="NZ_CH724131.1"/>
</dbReference>
<comment type="caution">
    <text evidence="3">The sequence shown here is derived from an EMBL/GenBank/DDBJ whole genome shotgun (WGS) entry which is preliminary data.</text>
</comment>
<organism evidence="3 4">
    <name type="scientific">Pseudooceanicola batsensis (strain ATCC BAA-863 / DSM 15984 / KCTC 12145 / HTCC2597)</name>
    <name type="common">Oceanicola batsensis</name>
    <dbReference type="NCBI Taxonomy" id="252305"/>
    <lineage>
        <taxon>Bacteria</taxon>
        <taxon>Pseudomonadati</taxon>
        <taxon>Pseudomonadota</taxon>
        <taxon>Alphaproteobacteria</taxon>
        <taxon>Rhodobacterales</taxon>
        <taxon>Paracoccaceae</taxon>
        <taxon>Pseudooceanicola</taxon>
    </lineage>
</organism>
<dbReference type="eggNOG" id="ENOG5032TQZ">
    <property type="taxonomic scope" value="Bacteria"/>
</dbReference>
<proteinExistence type="predicted"/>
<sequence>MFLWFWTVILLGLSGATDAPDPGAADAPEPARRITSTAEPAEPARPAKPAAPGSPGVPGVPASPASPGAPGDPAYSAEPQVPTGRFTTAAEVKPILTATRPNWVALRDYNGQDLVYVTQIMSWRCGLVGLRFAVNDGLLADWPLPPCHEESATPNALRPEDGLPYRAFPSGSVRSVTVELIYDDLTRDTATYPRAQVLMP</sequence>
<feature type="region of interest" description="Disordered" evidence="1">
    <location>
        <begin position="16"/>
        <end position="81"/>
    </location>
</feature>
<gene>
    <name evidence="3" type="ORF">OB2597_02187</name>
</gene>
<evidence type="ECO:0000313" key="3">
    <source>
        <dbReference type="EMBL" id="EAQ03391.1"/>
    </source>
</evidence>
<protein>
    <submittedName>
        <fullName evidence="3">Uncharacterized protein</fullName>
    </submittedName>
</protein>
<dbReference type="STRING" id="252305.OB2597_02187"/>
<feature type="compositionally biased region" description="Low complexity" evidence="1">
    <location>
        <begin position="16"/>
        <end position="28"/>
    </location>
</feature>
<dbReference type="EMBL" id="AAMO01000004">
    <property type="protein sequence ID" value="EAQ03391.1"/>
    <property type="molecule type" value="Genomic_DNA"/>
</dbReference>
<evidence type="ECO:0000313" key="4">
    <source>
        <dbReference type="Proteomes" id="UP000004318"/>
    </source>
</evidence>
<keyword evidence="4" id="KW-1185">Reference proteome</keyword>
<keyword evidence="2" id="KW-0732">Signal</keyword>
<dbReference type="Proteomes" id="UP000004318">
    <property type="component" value="Unassembled WGS sequence"/>
</dbReference>